<comment type="caution">
    <text evidence="5">The sequence shown here is derived from an EMBL/GenBank/DDBJ whole genome shotgun (WGS) entry which is preliminary data.</text>
</comment>
<sequence length="1337" mass="146943">MRKKHLFIPVLMILGFGVFYYLSAPSKPKSKKKVLAVSSEEIIEQQINKKIERRKKGYSKPADKPDKYIEYKNAMVSGFGKAKYPKNYKITELKSAYALKSSLKSTTVDLDWVQRGPGNVGGRTRAIIVDPSDATQQTWFAGAVAGGIWKTTDAGTTWQLISPDLPNLSISTLVMAESNTDVIYAGTGEGYFNIDAIQGNGIYKSLDNGVTWNQIPKTTNTSYFHYVNSIVVSPTQENTLFVATNKIVAKSIDGGSIWSNITPKQGGEARYQRLIMHPTNENILWVTYNNRDSNKRAVYKTTNAGESWFQVLDLSGDGRIELAVSPSDPDVLYALNQDSKLYYSINGGEDWAECTDASSTEFLGGQGWYNNVIKVDPTDANKGFIGGVDFYGFTLGEDISGTSKNAYNVENGMSSIMELGNFYGSHANGGVKIYEGYDSTLDDVEIQFGTSISQKAHRLTSTSYTYDINDDMAALSYNDYVDVPFKVVKKHGLVSEQLYASFIDSNNNGIFDLTADGYEVIVVHDIVYDDALPNAAVTTNNGNSNLLFTLYPQLVNGVTWDESSLPTNNILVHPFSLSNKSLSADHLTVWHSPTASNYSHADHHSINILQGVGSPFAIIVGNDGGLFYSNDGGSNWVTKSKGYITTQFYGISRHPSEYRYFGGMQDNGSYISGTDPSVSDDWTAALSGDGFDAVWHSRDPQKLIGSVYNNDLAKSEDGGASWIDISGGFDDNTTETAPFLTKIASSAINPDLLFIGGASGLWKSEDFGTSWENINMGTNWGWGSGGYPKIAISEANPDVVWAGIIMNSSEGYTKGTMHVSTDGGQSFSDAVNAMNLGAVSNIATHPSDPNTAYLLFSYAYYPKVFRTTDLGQTWEDITGFSQVDGEGNVTYGADFSSNGFPNVAVNSLLVMPFDENEIWVGTEIGLFISYDNGSNWAIADNGIPAVSIWDMKIVGDEVIVGTHGLGVWTVKRTGLSSINYNPYINGIGVNPKGNYNIELDYDVAYDKVEVYADDVLLNTYNNTSIGLKQYEIDAAGVEGKERVRVVGYIGDIAYSSNGVEIPVNNMLTIESSYSNKFTTRLGDFYGNGFSVNRVDLDNNAITTQHPYQENKDIYYTLKYPIVVSTDHSMAFLKYIDIAYIETGEAGSTYPQSDFYDYVVVEASTDGINWVALADGYDYSYSDVWTSGSTSYSDTPTPEQYIEHVIDLWDTFNAEDTIIIRFKLHSDQLEAGWGWAIDNVQIQEEVSGIFDKSSSDFDFDIFPNPVSNQFNYSIEDDYVGTVKINVISVSGELMKSQEIFKDSPYLKGKMNIESLSPGSYVVSIVMGDKKSAELMIVK</sequence>
<keyword evidence="2" id="KW-0472">Membrane</keyword>
<proteinExistence type="predicted"/>
<reference evidence="5" key="1">
    <citation type="submission" date="2022-10" db="EMBL/GenBank/DDBJ databases">
        <authorList>
            <person name="Yu W.X."/>
        </authorList>
    </citation>
    <scope>NUCLEOTIDE SEQUENCE</scope>
    <source>
        <strain evidence="5">AAT</strain>
    </source>
</reference>
<keyword evidence="2" id="KW-1133">Transmembrane helix</keyword>
<accession>A0AAE3SDY1</accession>
<name>A0AAE3SDY1_9BACT</name>
<evidence type="ECO:0000313" key="5">
    <source>
        <dbReference type="EMBL" id="MCW3785923.1"/>
    </source>
</evidence>
<evidence type="ECO:0000256" key="2">
    <source>
        <dbReference type="SAM" id="Phobius"/>
    </source>
</evidence>
<keyword evidence="1" id="KW-0677">Repeat</keyword>
<organism evidence="5 6">
    <name type="scientific">Plebeiibacterium sediminum</name>
    <dbReference type="NCBI Taxonomy" id="2992112"/>
    <lineage>
        <taxon>Bacteria</taxon>
        <taxon>Pseudomonadati</taxon>
        <taxon>Bacteroidota</taxon>
        <taxon>Bacteroidia</taxon>
        <taxon>Marinilabiliales</taxon>
        <taxon>Marinilabiliaceae</taxon>
        <taxon>Plebeiibacterium</taxon>
    </lineage>
</organism>
<dbReference type="Pfam" id="PF18962">
    <property type="entry name" value="Por_Secre_tail"/>
    <property type="match status" value="1"/>
</dbReference>
<keyword evidence="2" id="KW-0812">Transmembrane</keyword>
<dbReference type="SUPFAM" id="SSF110296">
    <property type="entry name" value="Oligoxyloglucan reducing end-specific cellobiohydrolase"/>
    <property type="match status" value="2"/>
</dbReference>
<dbReference type="SUPFAM" id="SSF50939">
    <property type="entry name" value="Sialidases"/>
    <property type="match status" value="1"/>
</dbReference>
<evidence type="ECO:0000259" key="4">
    <source>
        <dbReference type="Pfam" id="PF18962"/>
    </source>
</evidence>
<feature type="domain" description="Secretion system C-terminal sorting" evidence="4">
    <location>
        <begin position="1260"/>
        <end position="1332"/>
    </location>
</feature>
<keyword evidence="6" id="KW-1185">Reference proteome</keyword>
<dbReference type="PANTHER" id="PTHR43739">
    <property type="entry name" value="XYLOGLUCANASE (EUROFUNG)"/>
    <property type="match status" value="1"/>
</dbReference>
<evidence type="ECO:0000256" key="1">
    <source>
        <dbReference type="ARBA" id="ARBA00022737"/>
    </source>
</evidence>
<evidence type="ECO:0000313" key="6">
    <source>
        <dbReference type="Proteomes" id="UP001209229"/>
    </source>
</evidence>
<dbReference type="EMBL" id="JAPDPJ010000008">
    <property type="protein sequence ID" value="MCW3785923.1"/>
    <property type="molecule type" value="Genomic_DNA"/>
</dbReference>
<dbReference type="InterPro" id="IPR015943">
    <property type="entry name" value="WD40/YVTN_repeat-like_dom_sf"/>
</dbReference>
<dbReference type="Gene3D" id="2.130.10.10">
    <property type="entry name" value="YVTN repeat-like/Quinoprotein amine dehydrogenase"/>
    <property type="match status" value="5"/>
</dbReference>
<dbReference type="NCBIfam" id="TIGR04183">
    <property type="entry name" value="Por_Secre_tail"/>
    <property type="match status" value="1"/>
</dbReference>
<dbReference type="Proteomes" id="UP001209229">
    <property type="component" value="Unassembled WGS sequence"/>
</dbReference>
<dbReference type="InterPro" id="IPR036278">
    <property type="entry name" value="Sialidase_sf"/>
</dbReference>
<feature type="domain" description="Sortilin N-terminal" evidence="3">
    <location>
        <begin position="202"/>
        <end position="311"/>
    </location>
</feature>
<dbReference type="RefSeq" id="WP_301189495.1">
    <property type="nucleotide sequence ID" value="NZ_JAPDPJ010000008.1"/>
</dbReference>
<feature type="transmembrane region" description="Helical" evidence="2">
    <location>
        <begin position="6"/>
        <end position="23"/>
    </location>
</feature>
<gene>
    <name evidence="5" type="ORF">OM075_05560</name>
</gene>
<protein>
    <submittedName>
        <fullName evidence="5">T9SS type A sorting domain-containing protein</fullName>
    </submittedName>
</protein>
<dbReference type="InterPro" id="IPR026444">
    <property type="entry name" value="Secre_tail"/>
</dbReference>
<dbReference type="Pfam" id="PF15902">
    <property type="entry name" value="Sortilin-Vps10"/>
    <property type="match status" value="1"/>
</dbReference>
<dbReference type="InterPro" id="IPR031778">
    <property type="entry name" value="Sortilin_N"/>
</dbReference>
<dbReference type="GO" id="GO:0010411">
    <property type="term" value="P:xyloglucan metabolic process"/>
    <property type="evidence" value="ECO:0007669"/>
    <property type="project" value="TreeGrafter"/>
</dbReference>
<dbReference type="InterPro" id="IPR052025">
    <property type="entry name" value="Xyloglucanase_GH74"/>
</dbReference>
<evidence type="ECO:0000259" key="3">
    <source>
        <dbReference type="Pfam" id="PF15902"/>
    </source>
</evidence>
<dbReference type="PANTHER" id="PTHR43739:SF5">
    <property type="entry name" value="EXO-ALPHA-SIALIDASE"/>
    <property type="match status" value="1"/>
</dbReference>